<keyword evidence="3 4" id="KW-0067">ATP-binding</keyword>
<dbReference type="Gene3D" id="2.60.34.10">
    <property type="entry name" value="Substrate Binding Domain Of DNAk, Chain A, domain 1"/>
    <property type="match status" value="1"/>
</dbReference>
<evidence type="ECO:0000256" key="1">
    <source>
        <dbReference type="ARBA" id="ARBA00007381"/>
    </source>
</evidence>
<dbReference type="EMBL" id="CAJNOM010000001">
    <property type="protein sequence ID" value="CAF0729375.1"/>
    <property type="molecule type" value="Genomic_DNA"/>
</dbReference>
<dbReference type="PROSITE" id="PS00297">
    <property type="entry name" value="HSP70_1"/>
    <property type="match status" value="1"/>
</dbReference>
<dbReference type="SUPFAM" id="SSF100934">
    <property type="entry name" value="Heat shock protein 70kD (HSP70), C-terminal subdomain"/>
    <property type="match status" value="1"/>
</dbReference>
<feature type="compositionally biased region" description="Polar residues" evidence="5">
    <location>
        <begin position="1"/>
        <end position="19"/>
    </location>
</feature>
<dbReference type="OrthoDB" id="2401965at2759"/>
<dbReference type="Gene3D" id="3.90.640.10">
    <property type="entry name" value="Actin, Chain A, domain 4"/>
    <property type="match status" value="1"/>
</dbReference>
<evidence type="ECO:0000313" key="7">
    <source>
        <dbReference type="Proteomes" id="UP000663832"/>
    </source>
</evidence>
<dbReference type="Gene3D" id="1.20.1270.10">
    <property type="match status" value="1"/>
</dbReference>
<dbReference type="InterPro" id="IPR029047">
    <property type="entry name" value="HSP70_peptide-bd_sf"/>
</dbReference>
<name>A0A813MTY8_9BILA</name>
<dbReference type="Pfam" id="PF00012">
    <property type="entry name" value="HSP70"/>
    <property type="match status" value="1"/>
</dbReference>
<protein>
    <submittedName>
        <fullName evidence="6">Uncharacterized protein</fullName>
    </submittedName>
</protein>
<feature type="compositionally biased region" description="Low complexity" evidence="5">
    <location>
        <begin position="27"/>
        <end position="49"/>
    </location>
</feature>
<gene>
    <name evidence="6" type="ORF">QVE165_LOCUS125</name>
</gene>
<keyword evidence="7" id="KW-1185">Reference proteome</keyword>
<dbReference type="PANTHER" id="PTHR19375">
    <property type="entry name" value="HEAT SHOCK PROTEIN 70KDA"/>
    <property type="match status" value="1"/>
</dbReference>
<dbReference type="Gene3D" id="3.30.420.40">
    <property type="match status" value="2"/>
</dbReference>
<comment type="similarity">
    <text evidence="1 4">Belongs to the heat shock protein 70 family.</text>
</comment>
<dbReference type="SUPFAM" id="SSF53067">
    <property type="entry name" value="Actin-like ATPase domain"/>
    <property type="match status" value="2"/>
</dbReference>
<accession>A0A813MTY8</accession>
<keyword evidence="2 4" id="KW-0547">Nucleotide-binding</keyword>
<dbReference type="InterPro" id="IPR029048">
    <property type="entry name" value="HSP70_C_sf"/>
</dbReference>
<proteinExistence type="inferred from homology"/>
<feature type="region of interest" description="Disordered" evidence="5">
    <location>
        <begin position="1"/>
        <end position="49"/>
    </location>
</feature>
<dbReference type="FunFam" id="2.60.34.10:FF:000012">
    <property type="entry name" value="Heat shock 70 kDa protein"/>
    <property type="match status" value="1"/>
</dbReference>
<dbReference type="PROSITE" id="PS01036">
    <property type="entry name" value="HSP70_3"/>
    <property type="match status" value="1"/>
</dbReference>
<dbReference type="PROSITE" id="PS00329">
    <property type="entry name" value="HSP70_2"/>
    <property type="match status" value="1"/>
</dbReference>
<dbReference type="AlphaFoldDB" id="A0A813MTY8"/>
<organism evidence="6 7">
    <name type="scientific">Adineta steineri</name>
    <dbReference type="NCBI Taxonomy" id="433720"/>
    <lineage>
        <taxon>Eukaryota</taxon>
        <taxon>Metazoa</taxon>
        <taxon>Spiralia</taxon>
        <taxon>Gnathifera</taxon>
        <taxon>Rotifera</taxon>
        <taxon>Eurotatoria</taxon>
        <taxon>Bdelloidea</taxon>
        <taxon>Adinetida</taxon>
        <taxon>Adinetidae</taxon>
        <taxon>Adineta</taxon>
    </lineage>
</organism>
<dbReference type="PRINTS" id="PR00301">
    <property type="entry name" value="HEATSHOCK70"/>
</dbReference>
<dbReference type="InterPro" id="IPR043129">
    <property type="entry name" value="ATPase_NBD"/>
</dbReference>
<dbReference type="Gene3D" id="3.30.30.30">
    <property type="match status" value="1"/>
</dbReference>
<dbReference type="InterPro" id="IPR018181">
    <property type="entry name" value="Heat_shock_70_CS"/>
</dbReference>
<dbReference type="GO" id="GO:0005524">
    <property type="term" value="F:ATP binding"/>
    <property type="evidence" value="ECO:0007669"/>
    <property type="project" value="UniProtKB-KW"/>
</dbReference>
<dbReference type="FunFam" id="3.30.30.30:FF:000001">
    <property type="entry name" value="heat shock 70 kDa protein-like"/>
    <property type="match status" value="1"/>
</dbReference>
<evidence type="ECO:0000256" key="4">
    <source>
        <dbReference type="RuleBase" id="RU003322"/>
    </source>
</evidence>
<dbReference type="FunFam" id="3.30.420.40:FF:000172">
    <property type="entry name" value="Heat shock 70 kDa protein"/>
    <property type="match status" value="1"/>
</dbReference>
<sequence>MGCTQSQNRKTKNGSNVHVTETRHSDTISINDSESSTSSNDFESSTSNEPVSAIGIDLGTSYSCVGVFRNGKVEIIPNEQGNRLTPSYVAFTDRQWLIGDEAKNRLSINPQDTVFHFKRLIGRKFSDSIVQSNMKRWPFKVINDYEKPKIEVKYKNQIKQFTPEEISSMILIKMKHIAESYLGHTVTSAVITVPASFNDSQRQSTRDAATIAGLKVLRLINESTAAAIAYGLDKQEISNERNILIYDLGGGTFNVSVISLIKGIFEVKSTTGDGDFGGEDCDKRMVKYFVEEFRQKNQKNLSENKHALRRLLRACEHAKVALSSSSLASIEIDSLHEDIDFYSTITRARFEELNDDLFYSTLESVKYALHDAKMNKSQIHEVILVGGSTRIPKVQKILQDFFNGKQLNKSINPDEAVAYGAAIQAAILTENKSKQLKKVLLFDVTSHSLGIESADDVMTVVVERNTILPLKRIHTFTTSVDFQQCVAIKLFQGERSMTKKNHLLGTIDICPITPALKGVPEIQLTFDIDVNGILNISAVEKISGKEKKVTLTGSKMQLSKDELERMINDAKIYQIEDEIEGERLEAKNLLRSYCFNIKTKLNGENLEYIFNDDEKKKIIDVLEEISLWLEINQFAKKEEFEHKLKEAENALPEQSLED</sequence>
<evidence type="ECO:0000256" key="3">
    <source>
        <dbReference type="ARBA" id="ARBA00022840"/>
    </source>
</evidence>
<dbReference type="FunFam" id="3.90.640.10:FF:000002">
    <property type="entry name" value="Heat shock 70 kDa"/>
    <property type="match status" value="1"/>
</dbReference>
<reference evidence="6" key="1">
    <citation type="submission" date="2021-02" db="EMBL/GenBank/DDBJ databases">
        <authorList>
            <person name="Nowell W R."/>
        </authorList>
    </citation>
    <scope>NUCLEOTIDE SEQUENCE</scope>
</reference>
<dbReference type="SUPFAM" id="SSF100920">
    <property type="entry name" value="Heat shock protein 70kD (HSP70), peptide-binding domain"/>
    <property type="match status" value="1"/>
</dbReference>
<evidence type="ECO:0000313" key="6">
    <source>
        <dbReference type="EMBL" id="CAF0729375.1"/>
    </source>
</evidence>
<evidence type="ECO:0000256" key="5">
    <source>
        <dbReference type="SAM" id="MobiDB-lite"/>
    </source>
</evidence>
<dbReference type="Proteomes" id="UP000663832">
    <property type="component" value="Unassembled WGS sequence"/>
</dbReference>
<comment type="caution">
    <text evidence="6">The sequence shown here is derived from an EMBL/GenBank/DDBJ whole genome shotgun (WGS) entry which is preliminary data.</text>
</comment>
<dbReference type="InterPro" id="IPR013126">
    <property type="entry name" value="Hsp_70_fam"/>
</dbReference>
<dbReference type="GO" id="GO:0140662">
    <property type="term" value="F:ATP-dependent protein folding chaperone"/>
    <property type="evidence" value="ECO:0007669"/>
    <property type="project" value="InterPro"/>
</dbReference>
<evidence type="ECO:0000256" key="2">
    <source>
        <dbReference type="ARBA" id="ARBA00022741"/>
    </source>
</evidence>
<dbReference type="FunFam" id="3.30.420.40:FF:000026">
    <property type="entry name" value="Heat shock protein 70"/>
    <property type="match status" value="1"/>
</dbReference>